<evidence type="ECO:0000256" key="3">
    <source>
        <dbReference type="ARBA" id="ARBA00022574"/>
    </source>
</evidence>
<evidence type="ECO:0000256" key="1">
    <source>
        <dbReference type="ARBA" id="ARBA00004496"/>
    </source>
</evidence>
<protein>
    <recommendedName>
        <fullName evidence="9">Mitogen-activated protein kinase organizer 1</fullName>
    </recommendedName>
</protein>
<sequence>MSFPNRLVTKLTGHTGPVHCVTYSSLSGQYILTGSSDRLIHLYNPLKSSPTVPKSGLIQTYSAHGYEVLDIAVSEDNARFASVGGDRQVFLWDVGSARTVRRWGGHGGRVNAVGFGGEGEGGVIVSGSFDATVRIWDCKSSSMKPIQVLEQARDSVSSLHVVGHEIVTGSVDGRVRVYDLRMGMLFVDVIGQPITSVRQTRDGNAVLVSTLDSTIRLMDKGNGQLLQSYKGHTNTEYRIRSTLGMADSVVISGSEDGKLYAWDLLEGKVIGTMEAHEGKVASAVACNGVRKEWASAGVDGTVCVWGMPE</sequence>
<dbReference type="InterPro" id="IPR019775">
    <property type="entry name" value="WD40_repeat_CS"/>
</dbReference>
<comment type="subcellular location">
    <subcellularLocation>
        <location evidence="1">Cytoplasm</location>
    </subcellularLocation>
</comment>
<dbReference type="PANTHER" id="PTHR22842:SF3">
    <property type="entry name" value="WD REPEAT DOMAIN-CONTAINING PROTEIN 83"/>
    <property type="match status" value="1"/>
</dbReference>
<evidence type="ECO:0000313" key="7">
    <source>
        <dbReference type="EMBL" id="KAK0510676.1"/>
    </source>
</evidence>
<evidence type="ECO:0008006" key="9">
    <source>
        <dbReference type="Google" id="ProtNLM"/>
    </source>
</evidence>
<gene>
    <name evidence="7" type="ORF">JMJ35_007108</name>
</gene>
<dbReference type="GO" id="GO:0000398">
    <property type="term" value="P:mRNA splicing, via spliceosome"/>
    <property type="evidence" value="ECO:0007669"/>
    <property type="project" value="TreeGrafter"/>
</dbReference>
<keyword evidence="8" id="KW-1185">Reference proteome</keyword>
<organism evidence="7 8">
    <name type="scientific">Cladonia borealis</name>
    <dbReference type="NCBI Taxonomy" id="184061"/>
    <lineage>
        <taxon>Eukaryota</taxon>
        <taxon>Fungi</taxon>
        <taxon>Dikarya</taxon>
        <taxon>Ascomycota</taxon>
        <taxon>Pezizomycotina</taxon>
        <taxon>Lecanoromycetes</taxon>
        <taxon>OSLEUM clade</taxon>
        <taxon>Lecanoromycetidae</taxon>
        <taxon>Lecanorales</taxon>
        <taxon>Lecanorineae</taxon>
        <taxon>Cladoniaceae</taxon>
        <taxon>Cladonia</taxon>
    </lineage>
</organism>
<comment type="caution">
    <text evidence="7">The sequence shown here is derived from an EMBL/GenBank/DDBJ whole genome shotgun (WGS) entry which is preliminary data.</text>
</comment>
<keyword evidence="2" id="KW-0963">Cytoplasm</keyword>
<dbReference type="GO" id="GO:0005737">
    <property type="term" value="C:cytoplasm"/>
    <property type="evidence" value="ECO:0007669"/>
    <property type="project" value="UniProtKB-SubCell"/>
</dbReference>
<dbReference type="Gene3D" id="2.130.10.10">
    <property type="entry name" value="YVTN repeat-like/Quinoprotein amine dehydrogenase"/>
    <property type="match status" value="1"/>
</dbReference>
<reference evidence="7" key="1">
    <citation type="submission" date="2023-03" db="EMBL/GenBank/DDBJ databases">
        <title>Complete genome of Cladonia borealis.</title>
        <authorList>
            <person name="Park H."/>
        </authorList>
    </citation>
    <scope>NUCLEOTIDE SEQUENCE</scope>
    <source>
        <strain evidence="7">ANT050790</strain>
    </source>
</reference>
<dbReference type="PANTHER" id="PTHR22842">
    <property type="entry name" value="WD40 REPEAT PROTEIN"/>
    <property type="match status" value="1"/>
</dbReference>
<dbReference type="SMART" id="SM00320">
    <property type="entry name" value="WD40"/>
    <property type="match status" value="7"/>
</dbReference>
<evidence type="ECO:0000256" key="4">
    <source>
        <dbReference type="ARBA" id="ARBA00022737"/>
    </source>
</evidence>
<dbReference type="InterPro" id="IPR001680">
    <property type="entry name" value="WD40_rpt"/>
</dbReference>
<name>A0AA39QYA1_9LECA</name>
<feature type="repeat" description="WD" evidence="6">
    <location>
        <begin position="61"/>
        <end position="102"/>
    </location>
</feature>
<dbReference type="InterPro" id="IPR036322">
    <property type="entry name" value="WD40_repeat_dom_sf"/>
</dbReference>
<dbReference type="InterPro" id="IPR015943">
    <property type="entry name" value="WD40/YVTN_repeat-like_dom_sf"/>
</dbReference>
<dbReference type="AlphaFoldDB" id="A0AA39QYA1"/>
<dbReference type="EMBL" id="JAFEKC020000015">
    <property type="protein sequence ID" value="KAK0510676.1"/>
    <property type="molecule type" value="Genomic_DNA"/>
</dbReference>
<feature type="repeat" description="WD" evidence="6">
    <location>
        <begin position="103"/>
        <end position="146"/>
    </location>
</feature>
<proteinExistence type="inferred from homology"/>
<dbReference type="PROSITE" id="PS50082">
    <property type="entry name" value="WD_REPEATS_2"/>
    <property type="match status" value="3"/>
</dbReference>
<dbReference type="CDD" id="cd00200">
    <property type="entry name" value="WD40"/>
    <property type="match status" value="1"/>
</dbReference>
<dbReference type="PROSITE" id="PS00678">
    <property type="entry name" value="WD_REPEATS_1"/>
    <property type="match status" value="1"/>
</dbReference>
<dbReference type="PROSITE" id="PS50294">
    <property type="entry name" value="WD_REPEATS_REGION"/>
    <property type="match status" value="2"/>
</dbReference>
<dbReference type="Pfam" id="PF00400">
    <property type="entry name" value="WD40"/>
    <property type="match status" value="6"/>
</dbReference>
<feature type="repeat" description="WD" evidence="6">
    <location>
        <begin position="11"/>
        <end position="44"/>
    </location>
</feature>
<dbReference type="PRINTS" id="PR00320">
    <property type="entry name" value="GPROTEINBRPT"/>
</dbReference>
<comment type="similarity">
    <text evidence="5">Belongs to the WD repeat MORG1 family.</text>
</comment>
<dbReference type="Proteomes" id="UP001166286">
    <property type="component" value="Unassembled WGS sequence"/>
</dbReference>
<keyword evidence="4" id="KW-0677">Repeat</keyword>
<dbReference type="InterPro" id="IPR051980">
    <property type="entry name" value="WD_repeat_MORG1"/>
</dbReference>
<keyword evidence="3 6" id="KW-0853">WD repeat</keyword>
<evidence type="ECO:0000313" key="8">
    <source>
        <dbReference type="Proteomes" id="UP001166286"/>
    </source>
</evidence>
<dbReference type="GO" id="GO:0071013">
    <property type="term" value="C:catalytic step 2 spliceosome"/>
    <property type="evidence" value="ECO:0007669"/>
    <property type="project" value="TreeGrafter"/>
</dbReference>
<evidence type="ECO:0000256" key="6">
    <source>
        <dbReference type="PROSITE-ProRule" id="PRU00221"/>
    </source>
</evidence>
<dbReference type="SUPFAM" id="SSF50978">
    <property type="entry name" value="WD40 repeat-like"/>
    <property type="match status" value="1"/>
</dbReference>
<evidence type="ECO:0000256" key="2">
    <source>
        <dbReference type="ARBA" id="ARBA00022490"/>
    </source>
</evidence>
<dbReference type="InterPro" id="IPR020472">
    <property type="entry name" value="WD40_PAC1"/>
</dbReference>
<evidence type="ECO:0000256" key="5">
    <source>
        <dbReference type="ARBA" id="ARBA00038145"/>
    </source>
</evidence>
<accession>A0AA39QYA1</accession>